<reference evidence="2" key="2">
    <citation type="submission" date="2019-02" db="EMBL/GenBank/DDBJ databases">
        <title>Opniocepnalus argus Var Kimnra genome.</title>
        <authorList>
            <person name="Zhou C."/>
            <person name="Xiao S."/>
        </authorList>
    </citation>
    <scope>NUCLEOTIDE SEQUENCE [LARGE SCALE GENOMIC DNA]</scope>
</reference>
<proteinExistence type="predicted"/>
<reference evidence="1 2" key="1">
    <citation type="submission" date="2019-02" db="EMBL/GenBank/DDBJ databases">
        <title>Opniocepnalus argus genome.</title>
        <authorList>
            <person name="Zhou C."/>
            <person name="Xiao S."/>
        </authorList>
    </citation>
    <scope>NUCLEOTIDE SEQUENCE [LARGE SCALE GENOMIC DNA]</scope>
    <source>
        <strain evidence="1">OARG1902GOOAL</strain>
        <tissue evidence="1">Muscle</tissue>
    </source>
</reference>
<gene>
    <name evidence="1" type="ORF">EXN66_Car000182</name>
</gene>
<sequence length="82" mass="9490">MCVNTPYREKRSNVAKCWHISFFKYKNKKATILSCCCHMLNCHKAGSASSRTETLNIQPQLQWNGLDQSIFMCYNDPVQVQT</sequence>
<dbReference type="Proteomes" id="UP000503349">
    <property type="component" value="Chromosome 1"/>
</dbReference>
<keyword evidence="2" id="KW-1185">Reference proteome</keyword>
<name>A0A6G1QWE3_CHAAH</name>
<dbReference type="EMBL" id="CM015712">
    <property type="protein sequence ID" value="KAF3707010.1"/>
    <property type="molecule type" value="Genomic_DNA"/>
</dbReference>
<evidence type="ECO:0000313" key="2">
    <source>
        <dbReference type="Proteomes" id="UP000503349"/>
    </source>
</evidence>
<dbReference type="AlphaFoldDB" id="A0A6G1QWE3"/>
<accession>A0A6G1QWE3</accession>
<evidence type="ECO:0000313" key="1">
    <source>
        <dbReference type="EMBL" id="KAF3707010.1"/>
    </source>
</evidence>
<organism evidence="1 2">
    <name type="scientific">Channa argus</name>
    <name type="common">Northern snakehead</name>
    <name type="synonym">Ophicephalus argus</name>
    <dbReference type="NCBI Taxonomy" id="215402"/>
    <lineage>
        <taxon>Eukaryota</taxon>
        <taxon>Metazoa</taxon>
        <taxon>Chordata</taxon>
        <taxon>Craniata</taxon>
        <taxon>Vertebrata</taxon>
        <taxon>Euteleostomi</taxon>
        <taxon>Actinopterygii</taxon>
        <taxon>Neopterygii</taxon>
        <taxon>Teleostei</taxon>
        <taxon>Neoteleostei</taxon>
        <taxon>Acanthomorphata</taxon>
        <taxon>Anabantaria</taxon>
        <taxon>Anabantiformes</taxon>
        <taxon>Channoidei</taxon>
        <taxon>Channidae</taxon>
        <taxon>Channa</taxon>
    </lineage>
</organism>
<protein>
    <submittedName>
        <fullName evidence="1">Uncharacterized protein</fullName>
    </submittedName>
</protein>